<dbReference type="Pfam" id="PF11294">
    <property type="entry name" value="DUF3095"/>
    <property type="match status" value="1"/>
</dbReference>
<dbReference type="InterPro" id="IPR021445">
    <property type="entry name" value="DUF3095"/>
</dbReference>
<evidence type="ECO:0000313" key="2">
    <source>
        <dbReference type="Proteomes" id="UP001193081"/>
    </source>
</evidence>
<reference evidence="1 2" key="1">
    <citation type="submission" date="2021-03" db="EMBL/GenBank/DDBJ databases">
        <authorList>
            <person name="Grouzdev D.S."/>
        </authorList>
    </citation>
    <scope>NUCLEOTIDE SEQUENCE [LARGE SCALE GENOMIC DNA]</scope>
    <source>
        <strain evidence="1 2">M50-1</strain>
    </source>
</reference>
<evidence type="ECO:0000313" key="1">
    <source>
        <dbReference type="EMBL" id="MBP1465060.1"/>
    </source>
</evidence>
<keyword evidence="2" id="KW-1185">Reference proteome</keyword>
<dbReference type="EMBL" id="SIJK02000006">
    <property type="protein sequence ID" value="MBP1465060.1"/>
    <property type="molecule type" value="Genomic_DNA"/>
</dbReference>
<sequence length="404" mass="45006">MNALHQSDDFYLQLPPLRDFIAITDPHNFTPLPDDWYLVITDVVSSTQAIAAGRYKEVNMLGAASIVALLNMADPVDLPFIFGGDGATLAIPPTLVESARNVLVALRGLAASTYQLDLRVGIVPLSLLTTRHQSVSVARIEVDEHYIQAAFSGGLAYVENILKDPVAGAAFLVTETSTPEAADLRGLECRWKDMASRHGEIISLIVRPMHQEPASRALTLRQFFAMIEQIYAPDRDYHPVSFAQLQTTANPRTLMIESSLRARPNALARFDYLSRIWAMNILVGLYKRYQILTGHAPWWDSYRALAFRTTDYRKFDGALRMVIASTPAQRMQLETYLEAQYQHGDLVYGLHITDRAILTCLVFERMGRQVHLVDGADGGYALAAQALKQRLSGSGLMVITNEIR</sequence>
<name>A0ABS4D6J7_9CHLR</name>
<protein>
    <submittedName>
        <fullName evidence="1">DUF3095 domain-containing protein</fullName>
    </submittedName>
</protein>
<accession>A0ABS4D6J7</accession>
<dbReference type="Proteomes" id="UP001193081">
    <property type="component" value="Unassembled WGS sequence"/>
</dbReference>
<organism evidence="1 2">
    <name type="scientific">Candidatus Chloroploca mongolica</name>
    <dbReference type="NCBI Taxonomy" id="2528176"/>
    <lineage>
        <taxon>Bacteria</taxon>
        <taxon>Bacillati</taxon>
        <taxon>Chloroflexota</taxon>
        <taxon>Chloroflexia</taxon>
        <taxon>Chloroflexales</taxon>
        <taxon>Chloroflexineae</taxon>
        <taxon>Oscillochloridaceae</taxon>
        <taxon>Candidatus Chloroploca</taxon>
    </lineage>
</organism>
<dbReference type="RefSeq" id="WP_167857265.1">
    <property type="nucleotide sequence ID" value="NZ_SIJK02000006.1"/>
</dbReference>
<proteinExistence type="predicted"/>
<comment type="caution">
    <text evidence="1">The sequence shown here is derived from an EMBL/GenBank/DDBJ whole genome shotgun (WGS) entry which is preliminary data.</text>
</comment>
<gene>
    <name evidence="1" type="ORF">EYB53_005005</name>
</gene>